<feature type="region of interest" description="Disordered" evidence="1">
    <location>
        <begin position="1"/>
        <end position="39"/>
    </location>
</feature>
<dbReference type="STRING" id="301148.B4135_1728"/>
<dbReference type="EMBL" id="LQYT01000024">
    <property type="protein sequence ID" value="KYD21004.1"/>
    <property type="molecule type" value="Genomic_DNA"/>
</dbReference>
<dbReference type="Proteomes" id="UP000075683">
    <property type="component" value="Unassembled WGS sequence"/>
</dbReference>
<accession>A0A150M8S4</accession>
<protein>
    <submittedName>
        <fullName evidence="2">Uncharacterized protein</fullName>
    </submittedName>
</protein>
<feature type="compositionally biased region" description="Acidic residues" evidence="1">
    <location>
        <begin position="29"/>
        <end position="39"/>
    </location>
</feature>
<reference evidence="2" key="1">
    <citation type="submission" date="2016-01" db="EMBL/GenBank/DDBJ databases">
        <title>Draft Genome Sequences of Seven Thermophilic Sporeformers Isolated from Foods.</title>
        <authorList>
            <person name="Berendsen E.M."/>
            <person name="Wells-Bennik M.H."/>
            <person name="Krawcyk A.O."/>
            <person name="De Jong A."/>
            <person name="Holsappel S."/>
            <person name="Eijlander R.T."/>
            <person name="Kuipers O.P."/>
        </authorList>
    </citation>
    <scope>NUCLEOTIDE SEQUENCE [LARGE SCALE GENOMIC DNA]</scope>
    <source>
        <strain evidence="2">B4135</strain>
    </source>
</reference>
<proteinExistence type="predicted"/>
<dbReference type="AlphaFoldDB" id="A0A150M8S4"/>
<feature type="compositionally biased region" description="Basic residues" evidence="1">
    <location>
        <begin position="8"/>
        <end position="17"/>
    </location>
</feature>
<gene>
    <name evidence="2" type="ORF">B4135_1728</name>
</gene>
<comment type="caution">
    <text evidence="2">The sequence shown here is derived from an EMBL/GenBank/DDBJ whole genome shotgun (WGS) entry which is preliminary data.</text>
</comment>
<sequence>MAGEGFEKRKRMKRLAKKHETNDPSGFETEADEGFCQEG</sequence>
<evidence type="ECO:0000313" key="3">
    <source>
        <dbReference type="Proteomes" id="UP000075683"/>
    </source>
</evidence>
<organism evidence="2 3">
    <name type="scientific">Caldibacillus debilis</name>
    <dbReference type="NCBI Taxonomy" id="301148"/>
    <lineage>
        <taxon>Bacteria</taxon>
        <taxon>Bacillati</taxon>
        <taxon>Bacillota</taxon>
        <taxon>Bacilli</taxon>
        <taxon>Bacillales</taxon>
        <taxon>Bacillaceae</taxon>
        <taxon>Caldibacillus</taxon>
    </lineage>
</organism>
<evidence type="ECO:0000256" key="1">
    <source>
        <dbReference type="SAM" id="MobiDB-lite"/>
    </source>
</evidence>
<evidence type="ECO:0000313" key="2">
    <source>
        <dbReference type="EMBL" id="KYD21004.1"/>
    </source>
</evidence>
<name>A0A150M8S4_9BACI</name>